<dbReference type="GO" id="GO:0005096">
    <property type="term" value="F:GTPase activator activity"/>
    <property type="evidence" value="ECO:0007669"/>
    <property type="project" value="TreeGrafter"/>
</dbReference>
<organism evidence="12 13">
    <name type="scientific">Trypanosoma cruzi</name>
    <dbReference type="NCBI Taxonomy" id="5693"/>
    <lineage>
        <taxon>Eukaryota</taxon>
        <taxon>Discoba</taxon>
        <taxon>Euglenozoa</taxon>
        <taxon>Kinetoplastea</taxon>
        <taxon>Metakinetoplastina</taxon>
        <taxon>Trypanosomatida</taxon>
        <taxon>Trypanosomatidae</taxon>
        <taxon>Trypanosoma</taxon>
        <taxon>Schizotrypanum</taxon>
    </lineage>
</organism>
<evidence type="ECO:0000256" key="2">
    <source>
        <dbReference type="ARBA" id="ARBA00009210"/>
    </source>
</evidence>
<evidence type="ECO:0000256" key="7">
    <source>
        <dbReference type="SAM" id="MobiDB-lite"/>
    </source>
</evidence>
<dbReference type="Pfam" id="PF04811">
    <property type="entry name" value="Sec23_trunk"/>
    <property type="match status" value="1"/>
</dbReference>
<dbReference type="SUPFAM" id="SSF82919">
    <property type="entry name" value="Zn-finger domain of Sec23/24"/>
    <property type="match status" value="1"/>
</dbReference>
<dbReference type="Proteomes" id="UP000583944">
    <property type="component" value="Unassembled WGS sequence"/>
</dbReference>
<dbReference type="GO" id="GO:0008270">
    <property type="term" value="F:zinc ion binding"/>
    <property type="evidence" value="ECO:0007669"/>
    <property type="project" value="InterPro"/>
</dbReference>
<keyword evidence="5" id="KW-0333">Golgi apparatus</keyword>
<evidence type="ECO:0000256" key="6">
    <source>
        <dbReference type="ARBA" id="ARBA00025471"/>
    </source>
</evidence>
<feature type="domain" description="Gelsolin-like" evidence="8">
    <location>
        <begin position="845"/>
        <end position="930"/>
    </location>
</feature>
<dbReference type="Gene3D" id="1.20.120.730">
    <property type="entry name" value="Sec23/Sec24 helical domain"/>
    <property type="match status" value="1"/>
</dbReference>
<dbReference type="GO" id="GO:0006886">
    <property type="term" value="P:intracellular protein transport"/>
    <property type="evidence" value="ECO:0007669"/>
    <property type="project" value="InterPro"/>
</dbReference>
<dbReference type="Gene3D" id="3.40.20.10">
    <property type="entry name" value="Severin"/>
    <property type="match status" value="1"/>
</dbReference>
<dbReference type="GO" id="GO:0030127">
    <property type="term" value="C:COPII vesicle coat"/>
    <property type="evidence" value="ECO:0007669"/>
    <property type="project" value="InterPro"/>
</dbReference>
<evidence type="ECO:0000259" key="11">
    <source>
        <dbReference type="Pfam" id="PF08033"/>
    </source>
</evidence>
<dbReference type="InterPro" id="IPR036180">
    <property type="entry name" value="Gelsolin-like_dom_sf"/>
</dbReference>
<comment type="function">
    <text evidence="6">Component of the coat protein complex II (COPII) which promotes the formation of transport vesicles from the endoplasmic reticulum (ER). The coat has two main functions, the physical deformation of the endoplasmic reticulum membrane into vesicles and the selection of cargo molecules.</text>
</comment>
<evidence type="ECO:0000256" key="5">
    <source>
        <dbReference type="ARBA" id="ARBA00023034"/>
    </source>
</evidence>
<dbReference type="FunFam" id="3.40.50.410:FF:000043">
    <property type="entry name" value="Protein transport protein SEC23"/>
    <property type="match status" value="1"/>
</dbReference>
<dbReference type="SUPFAM" id="SSF81811">
    <property type="entry name" value="Helical domain of Sec23/24"/>
    <property type="match status" value="1"/>
</dbReference>
<comment type="caution">
    <text evidence="12">The sequence shown here is derived from an EMBL/GenBank/DDBJ whole genome shotgun (WGS) entry which is preliminary data.</text>
</comment>
<dbReference type="FunFam" id="3.40.20.10:FF:000041">
    <property type="entry name" value="Protein transport protein SEC23"/>
    <property type="match status" value="1"/>
</dbReference>
<dbReference type="SUPFAM" id="SSF82754">
    <property type="entry name" value="C-terminal, gelsolin-like domain of Sec23/24"/>
    <property type="match status" value="1"/>
</dbReference>
<dbReference type="Pfam" id="PF00626">
    <property type="entry name" value="Gelsolin"/>
    <property type="match status" value="1"/>
</dbReference>
<dbReference type="InterPro" id="IPR036175">
    <property type="entry name" value="Sec23/24_helical_dom_sf"/>
</dbReference>
<dbReference type="Gene3D" id="3.40.50.410">
    <property type="entry name" value="von Willebrand factor, type A domain"/>
    <property type="match status" value="1"/>
</dbReference>
<dbReference type="VEuPathDB" id="TriTrypDB:ECC02_002999"/>
<dbReference type="InterPro" id="IPR036465">
    <property type="entry name" value="vWFA_dom_sf"/>
</dbReference>
<dbReference type="PANTHER" id="PTHR11141">
    <property type="entry name" value="PROTEIN TRANSPORT PROTEIN SEC23"/>
    <property type="match status" value="1"/>
</dbReference>
<feature type="domain" description="Sec23/Sec24 beta-sandwich" evidence="11">
    <location>
        <begin position="592"/>
        <end position="710"/>
    </location>
</feature>
<dbReference type="InterPro" id="IPR037364">
    <property type="entry name" value="Sec23"/>
</dbReference>
<feature type="domain" description="Sec23/Sec24 helical" evidence="10">
    <location>
        <begin position="729"/>
        <end position="829"/>
    </location>
</feature>
<evidence type="ECO:0000256" key="4">
    <source>
        <dbReference type="ARBA" id="ARBA00021212"/>
    </source>
</evidence>
<dbReference type="InterPro" id="IPR036174">
    <property type="entry name" value="Znf_Sec23_Sec24_sf"/>
</dbReference>
<gene>
    <name evidence="12" type="ORF">ECC02_002999</name>
</gene>
<evidence type="ECO:0000259" key="9">
    <source>
        <dbReference type="Pfam" id="PF04811"/>
    </source>
</evidence>
<evidence type="ECO:0000256" key="1">
    <source>
        <dbReference type="ARBA" id="ARBA00004255"/>
    </source>
</evidence>
<feature type="domain" description="Sec23/Sec24 trunk" evidence="9">
    <location>
        <begin position="297"/>
        <end position="565"/>
    </location>
</feature>
<name>A0A7J6YB52_TRYCR</name>
<evidence type="ECO:0000259" key="10">
    <source>
        <dbReference type="Pfam" id="PF04815"/>
    </source>
</evidence>
<protein>
    <recommendedName>
        <fullName evidence="4">Protein transport protein SEC23</fullName>
    </recommendedName>
    <alternativeName>
        <fullName evidence="3">Protein transport protein sec23</fullName>
    </alternativeName>
</protein>
<evidence type="ECO:0000256" key="3">
    <source>
        <dbReference type="ARBA" id="ARBA00013451"/>
    </source>
</evidence>
<comment type="similarity">
    <text evidence="2">Belongs to the SEC23/SEC24 family. SEC23 subfamily.</text>
</comment>
<reference evidence="12 13" key="1">
    <citation type="journal article" date="2019" name="Genome Biol. Evol.">
        <title>Nanopore Sequencing Significantly Improves Genome Assembly of the Protozoan Parasite Trypanosoma cruzi.</title>
        <authorList>
            <person name="Diaz-Viraque F."/>
            <person name="Pita S."/>
            <person name="Greif G."/>
            <person name="de Souza R.C.M."/>
            <person name="Iraola G."/>
            <person name="Robello C."/>
        </authorList>
    </citation>
    <scope>NUCLEOTIDE SEQUENCE [LARGE SCALE GENOMIC DNA]</scope>
    <source>
        <strain evidence="12 13">Berenice</strain>
    </source>
</reference>
<evidence type="ECO:0000313" key="12">
    <source>
        <dbReference type="EMBL" id="KAF5223815.1"/>
    </source>
</evidence>
<dbReference type="VEuPathDB" id="TriTrypDB:BCY84_21477"/>
<evidence type="ECO:0000259" key="8">
    <source>
        <dbReference type="Pfam" id="PF00626"/>
    </source>
</evidence>
<dbReference type="InterPro" id="IPR007123">
    <property type="entry name" value="Gelsolin-like_dom"/>
</dbReference>
<comment type="subcellular location">
    <subcellularLocation>
        <location evidence="1">Golgi apparatus membrane</location>
        <topology evidence="1">Peripheral membrane protein</topology>
        <orientation evidence="1">Cytoplasmic side</orientation>
    </subcellularLocation>
</comment>
<dbReference type="InterPro" id="IPR006900">
    <property type="entry name" value="Sec23/24_helical_dom"/>
</dbReference>
<dbReference type="PANTHER" id="PTHR11141:SF0">
    <property type="entry name" value="PROTEIN TRANSPORT PROTEIN SEC23"/>
    <property type="match status" value="1"/>
</dbReference>
<accession>A0A7J6YB52</accession>
<dbReference type="Pfam" id="PF08033">
    <property type="entry name" value="Sec23_BS"/>
    <property type="match status" value="1"/>
</dbReference>
<evidence type="ECO:0000313" key="13">
    <source>
        <dbReference type="Proteomes" id="UP000583944"/>
    </source>
</evidence>
<dbReference type="GO" id="GO:0070971">
    <property type="term" value="C:endoplasmic reticulum exit site"/>
    <property type="evidence" value="ECO:0007669"/>
    <property type="project" value="TreeGrafter"/>
</dbReference>
<dbReference type="GO" id="GO:0000139">
    <property type="term" value="C:Golgi membrane"/>
    <property type="evidence" value="ECO:0007669"/>
    <property type="project" value="UniProtKB-SubCell"/>
</dbReference>
<dbReference type="AlphaFoldDB" id="A0A7J6YB52"/>
<dbReference type="SUPFAM" id="SSF53300">
    <property type="entry name" value="vWA-like"/>
    <property type="match status" value="1"/>
</dbReference>
<dbReference type="InterPro" id="IPR012990">
    <property type="entry name" value="Beta-sandwich_Sec23_24"/>
</dbReference>
<dbReference type="Pfam" id="PF04815">
    <property type="entry name" value="Sec23_helical"/>
    <property type="match status" value="1"/>
</dbReference>
<dbReference type="Gene3D" id="2.60.40.1670">
    <property type="entry name" value="beta-sandwich domain of Sec23/24"/>
    <property type="match status" value="2"/>
</dbReference>
<dbReference type="InterPro" id="IPR006896">
    <property type="entry name" value="Sec23/24_trunk_dom"/>
</dbReference>
<feature type="region of interest" description="Disordered" evidence="7">
    <location>
        <begin position="1"/>
        <end position="31"/>
    </location>
</feature>
<dbReference type="EMBL" id="JABDHM010000016">
    <property type="protein sequence ID" value="KAF5223815.1"/>
    <property type="molecule type" value="Genomic_DNA"/>
</dbReference>
<proteinExistence type="inferred from homology"/>
<dbReference type="InterPro" id="IPR029006">
    <property type="entry name" value="ADF-H/Gelsolin-like_dom_sf"/>
</dbReference>
<dbReference type="GO" id="GO:0090110">
    <property type="term" value="P:COPII-coated vesicle cargo loading"/>
    <property type="evidence" value="ECO:0007669"/>
    <property type="project" value="TreeGrafter"/>
</dbReference>
<dbReference type="SUPFAM" id="SSF81995">
    <property type="entry name" value="beta-sandwich domain of Sec23/24"/>
    <property type="match status" value="1"/>
</dbReference>
<sequence length="1002" mass="111495">MQGYPELPQQQQSYGGYDAATLQKQQQEQQQQQQQQYAYSTNVGNRDYGSYYNPANIDASQGGMASSVMNSGYGNQYMQQYQQQQPYDGYRGGGPEQWQQSYSYAQQQYAPTMNKTADAHSASLNPYAASTTAYTNTAAEAADSSLNLGSEQPCAAPNATDDNGLRWTWSTYPNTYRDSKQDSISMGSITLPEMIIPLACMYTPLKPLETSHFIIGDPAARGQQCSNCGAFWNKHCYREEGKFWVCLACLRRNPTPPNYSIEHPALHYETVEYIIPTQASTTAGGEALTPAKKHTYPTFIFIIDVCIPVEELETLKQNILRCFNWLPPQSLVGLISFGARVTVWELGNTAVTRCYSFRGDKEYDPAELSAMLQVTDAMPAKGRFLSPLEDCEFLLTNLIGELQCDDTVTPGNKRPLRTTGTAVSVAVRLLETLYEKLSVKESRAAGAAATVSTPVLKAGRVLLFTGGPCTRGPGTVVCTEKEKMMRFHRDIIDGETPYYVDAYNMYNGLQQRLSDVHASLDVFAESFDQTGILEMREAVNQTGGTFICGDTFNHEMFLKSFQRYFDRYDPRIRGPETPGGESQCAAFSVRSAFGVKFGVHTSVDTLVCGVLGPCLVDEKANKMNPNRVSSPIQIGVGGTTNWCVSTMDQAVTYTFIFDTATLGKKSSGGTTGSKDPHSNEAKRRFIQFVVRFNTPHGESRVRVTSVVLPIAPSSPVVDPQYFVRHQAFDQTCAATLLARMVVGILEKHPSKWDDTKRWIDTVLVRFVRRYGTFTPGVPESLRLHACLSLFPSFLFNLRRSEYFMVLNISPDETTFKRHWLMRETVDNCVLMIQPALYSYDIETPIATPVPLDSCSLRPDNILLMDAYFNIHIMWGTTIFAWIQAKYQDEPEYAYFAQLLESVENDALGVLSTRYPYPRFSRTDANGSEARHIKTRMNPTTTHHNGAAGGAVAASDRSDVIYTDEASIMKFVESLKQAVVSIVKDGNGVNSNNNNTNNNNGGR</sequence>